<evidence type="ECO:0008006" key="4">
    <source>
        <dbReference type="Google" id="ProtNLM"/>
    </source>
</evidence>
<reference evidence="1 3" key="1">
    <citation type="journal article" date="2019" name="Sci. Rep.">
        <title>Orb-weaving spider Araneus ventricosus genome elucidates the spidroin gene catalogue.</title>
        <authorList>
            <person name="Kono N."/>
            <person name="Nakamura H."/>
            <person name="Ohtoshi R."/>
            <person name="Moran D.A.P."/>
            <person name="Shinohara A."/>
            <person name="Yoshida Y."/>
            <person name="Fujiwara M."/>
            <person name="Mori M."/>
            <person name="Tomita M."/>
            <person name="Arakawa K."/>
        </authorList>
    </citation>
    <scope>NUCLEOTIDE SEQUENCE [LARGE SCALE GENOMIC DNA]</scope>
</reference>
<protein>
    <recommendedName>
        <fullName evidence="4">Peptidase aspartic putative domain-containing protein</fullName>
    </recommendedName>
</protein>
<dbReference type="AlphaFoldDB" id="A0A4Y2U559"/>
<proteinExistence type="predicted"/>
<name>A0A4Y2U559_ARAVE</name>
<dbReference type="GO" id="GO:0071897">
    <property type="term" value="P:DNA biosynthetic process"/>
    <property type="evidence" value="ECO:0007669"/>
    <property type="project" value="UniProtKB-ARBA"/>
</dbReference>
<comment type="caution">
    <text evidence="1">The sequence shown here is derived from an EMBL/GenBank/DDBJ whole genome shotgun (WGS) entry which is preliminary data.</text>
</comment>
<gene>
    <name evidence="2" type="ORF">AVEN_202947_1</name>
    <name evidence="1" type="ORF">AVEN_82224_1</name>
</gene>
<dbReference type="EMBL" id="BGPR01033624">
    <property type="protein sequence ID" value="GBO07636.1"/>
    <property type="molecule type" value="Genomic_DNA"/>
</dbReference>
<dbReference type="InterPro" id="IPR043502">
    <property type="entry name" value="DNA/RNA_pol_sf"/>
</dbReference>
<evidence type="ECO:0000313" key="1">
    <source>
        <dbReference type="EMBL" id="GBO07633.1"/>
    </source>
</evidence>
<dbReference type="EMBL" id="BGPR01033623">
    <property type="protein sequence ID" value="GBO07633.1"/>
    <property type="molecule type" value="Genomic_DNA"/>
</dbReference>
<dbReference type="PANTHER" id="PTHR47331">
    <property type="entry name" value="PHD-TYPE DOMAIN-CONTAINING PROTEIN"/>
    <property type="match status" value="1"/>
</dbReference>
<evidence type="ECO:0000313" key="2">
    <source>
        <dbReference type="EMBL" id="GBO07636.1"/>
    </source>
</evidence>
<dbReference type="PANTHER" id="PTHR47331:SF1">
    <property type="entry name" value="GAG-LIKE PROTEIN"/>
    <property type="match status" value="1"/>
</dbReference>
<dbReference type="OrthoDB" id="6432545at2759"/>
<keyword evidence="3" id="KW-1185">Reference proteome</keyword>
<evidence type="ECO:0000313" key="3">
    <source>
        <dbReference type="Proteomes" id="UP000499080"/>
    </source>
</evidence>
<dbReference type="Proteomes" id="UP000499080">
    <property type="component" value="Unassembled WGS sequence"/>
</dbReference>
<sequence>MIASSVDYVRSGGMRNVPVAKVLEHFYATTAKFSGCVILASRPAYSYPTSGIRDDPVSNEKDQAIEIFNETVEFKNDRYVVQLPFRKSYDELSDNYSLAKQRFQNLWRRFSHDPELHQQFREIIRDYVEKGIIEEIKADIKGNESNKPLYYSPHQAVRKEGRLKSKTRIFFDAGSHQNNELSLNDRLWPGKNFNPNLLDILIEFRLNKTALCSDIKQAFLQICLADEHKDIVRFLWSNEEPCAHKKPNCIYNTVSIE</sequence>
<dbReference type="SUPFAM" id="SSF56672">
    <property type="entry name" value="DNA/RNA polymerases"/>
    <property type="match status" value="1"/>
</dbReference>
<accession>A0A4Y2U559</accession>
<organism evidence="1 3">
    <name type="scientific">Araneus ventricosus</name>
    <name type="common">Orbweaver spider</name>
    <name type="synonym">Epeira ventricosa</name>
    <dbReference type="NCBI Taxonomy" id="182803"/>
    <lineage>
        <taxon>Eukaryota</taxon>
        <taxon>Metazoa</taxon>
        <taxon>Ecdysozoa</taxon>
        <taxon>Arthropoda</taxon>
        <taxon>Chelicerata</taxon>
        <taxon>Arachnida</taxon>
        <taxon>Araneae</taxon>
        <taxon>Araneomorphae</taxon>
        <taxon>Entelegynae</taxon>
        <taxon>Araneoidea</taxon>
        <taxon>Araneidae</taxon>
        <taxon>Araneus</taxon>
    </lineage>
</organism>